<keyword evidence="4 6" id="KW-1133">Transmembrane helix</keyword>
<comment type="caution">
    <text evidence="9">The sequence shown here is derived from an EMBL/GenBank/DDBJ whole genome shotgun (WGS) entry which is preliminary data.</text>
</comment>
<dbReference type="InterPro" id="IPR025857">
    <property type="entry name" value="MacB_PCD"/>
</dbReference>
<keyword evidence="3 6" id="KW-0812">Transmembrane</keyword>
<proteinExistence type="predicted"/>
<sequence>MFGYYLELAMRSLKRSPGLTALMMLTIGFGVAASMITWSVFRGVSGDPIPWKSSKLFVPQIDMWGPLQASGPGARSDVREPPDALDYADAMALMRDHRAALQSAIYAVAPTVLPAGVGRSPIPVFGFGVYSEFFPMLDVPFQYGGGWQASDDSDGAPAIVISDALNRQVFGGGDSTGRNIDLDGKDYRVIGVMKPWNPQPMFFDVVDTGGFGGEGPQVFVPLQRAIASGMENAGAVNCPKGVQPGAGYAGLQLSNCVWLAYMVELNDAPAVQSYRQYLDNYARAQQKIGRFDWPPNNRLRDMRAFLDYEHVVPDDTHMSLLVALGLLLVCLVNTVGLMLAKFLRRSGEIGVRRALGASRRAIHAQFLTEAAVIGAGGGAMGLLLTAVGVLAVDRVLPPRLADLARIDPALLLLTVAAAIVASVLAGAYPAFRAARVQPAWQLKTN</sequence>
<comment type="subcellular location">
    <subcellularLocation>
        <location evidence="1">Cell membrane</location>
        <topology evidence="1">Multi-pass membrane protein</topology>
    </subcellularLocation>
</comment>
<feature type="domain" description="MacB-like periplasmic core" evidence="8">
    <location>
        <begin position="20"/>
        <end position="228"/>
    </location>
</feature>
<evidence type="ECO:0000256" key="4">
    <source>
        <dbReference type="ARBA" id="ARBA00022989"/>
    </source>
</evidence>
<protein>
    <submittedName>
        <fullName evidence="9">ABC transporter permease</fullName>
    </submittedName>
</protein>
<evidence type="ECO:0000313" key="10">
    <source>
        <dbReference type="Proteomes" id="UP001596111"/>
    </source>
</evidence>
<gene>
    <name evidence="9" type="ORF">ACFPPB_00070</name>
</gene>
<organism evidence="9 10">
    <name type="scientific">Rhodanobacter terrae</name>
    <dbReference type="NCBI Taxonomy" id="418647"/>
    <lineage>
        <taxon>Bacteria</taxon>
        <taxon>Pseudomonadati</taxon>
        <taxon>Pseudomonadota</taxon>
        <taxon>Gammaproteobacteria</taxon>
        <taxon>Lysobacterales</taxon>
        <taxon>Rhodanobacteraceae</taxon>
        <taxon>Rhodanobacter</taxon>
    </lineage>
</organism>
<keyword evidence="10" id="KW-1185">Reference proteome</keyword>
<dbReference type="PANTHER" id="PTHR30572">
    <property type="entry name" value="MEMBRANE COMPONENT OF TRANSPORTER-RELATED"/>
    <property type="match status" value="1"/>
</dbReference>
<dbReference type="InterPro" id="IPR050250">
    <property type="entry name" value="Macrolide_Exporter_MacB"/>
</dbReference>
<evidence type="ECO:0000256" key="3">
    <source>
        <dbReference type="ARBA" id="ARBA00022692"/>
    </source>
</evidence>
<feature type="transmembrane region" description="Helical" evidence="6">
    <location>
        <begin position="21"/>
        <end position="41"/>
    </location>
</feature>
<dbReference type="PANTHER" id="PTHR30572:SF18">
    <property type="entry name" value="ABC-TYPE MACROLIDE FAMILY EXPORT SYSTEM PERMEASE COMPONENT 2"/>
    <property type="match status" value="1"/>
</dbReference>
<dbReference type="InterPro" id="IPR003838">
    <property type="entry name" value="ABC3_permease_C"/>
</dbReference>
<evidence type="ECO:0000256" key="5">
    <source>
        <dbReference type="ARBA" id="ARBA00023136"/>
    </source>
</evidence>
<evidence type="ECO:0000256" key="2">
    <source>
        <dbReference type="ARBA" id="ARBA00022475"/>
    </source>
</evidence>
<accession>A0ABW0SRC5</accession>
<evidence type="ECO:0000256" key="1">
    <source>
        <dbReference type="ARBA" id="ARBA00004651"/>
    </source>
</evidence>
<evidence type="ECO:0000313" key="9">
    <source>
        <dbReference type="EMBL" id="MFC5579511.1"/>
    </source>
</evidence>
<dbReference type="Proteomes" id="UP001596111">
    <property type="component" value="Unassembled WGS sequence"/>
</dbReference>
<evidence type="ECO:0000256" key="6">
    <source>
        <dbReference type="SAM" id="Phobius"/>
    </source>
</evidence>
<keyword evidence="2" id="KW-1003">Cell membrane</keyword>
<dbReference type="RefSeq" id="WP_377323157.1">
    <property type="nucleotide sequence ID" value="NZ_JBHSNG010000001.1"/>
</dbReference>
<feature type="domain" description="ABC3 transporter permease C-terminal" evidence="7">
    <location>
        <begin position="321"/>
        <end position="438"/>
    </location>
</feature>
<feature type="transmembrane region" description="Helical" evidence="6">
    <location>
        <begin position="320"/>
        <end position="343"/>
    </location>
</feature>
<evidence type="ECO:0000259" key="7">
    <source>
        <dbReference type="Pfam" id="PF02687"/>
    </source>
</evidence>
<name>A0ABW0SRC5_9GAMM</name>
<dbReference type="Pfam" id="PF12704">
    <property type="entry name" value="MacB_PCD"/>
    <property type="match status" value="1"/>
</dbReference>
<feature type="transmembrane region" description="Helical" evidence="6">
    <location>
        <begin position="364"/>
        <end position="390"/>
    </location>
</feature>
<dbReference type="EMBL" id="JBHSNG010000001">
    <property type="protein sequence ID" value="MFC5579511.1"/>
    <property type="molecule type" value="Genomic_DNA"/>
</dbReference>
<keyword evidence="5 6" id="KW-0472">Membrane</keyword>
<reference evidence="10" key="1">
    <citation type="journal article" date="2019" name="Int. J. Syst. Evol. Microbiol.">
        <title>The Global Catalogue of Microorganisms (GCM) 10K type strain sequencing project: providing services to taxonomists for standard genome sequencing and annotation.</title>
        <authorList>
            <consortium name="The Broad Institute Genomics Platform"/>
            <consortium name="The Broad Institute Genome Sequencing Center for Infectious Disease"/>
            <person name="Wu L."/>
            <person name="Ma J."/>
        </authorList>
    </citation>
    <scope>NUCLEOTIDE SEQUENCE [LARGE SCALE GENOMIC DNA]</scope>
    <source>
        <strain evidence="10">CGMCC 1.13587</strain>
    </source>
</reference>
<evidence type="ECO:0000259" key="8">
    <source>
        <dbReference type="Pfam" id="PF12704"/>
    </source>
</evidence>
<dbReference type="Pfam" id="PF02687">
    <property type="entry name" value="FtsX"/>
    <property type="match status" value="1"/>
</dbReference>
<feature type="transmembrane region" description="Helical" evidence="6">
    <location>
        <begin position="410"/>
        <end position="431"/>
    </location>
</feature>